<protein>
    <submittedName>
        <fullName evidence="2">Uncharacterized protein</fullName>
    </submittedName>
</protein>
<organism evidence="2 3">
    <name type="scientific">Portunus trituberculatus</name>
    <name type="common">Swimming crab</name>
    <name type="synonym">Neptunus trituberculatus</name>
    <dbReference type="NCBI Taxonomy" id="210409"/>
    <lineage>
        <taxon>Eukaryota</taxon>
        <taxon>Metazoa</taxon>
        <taxon>Ecdysozoa</taxon>
        <taxon>Arthropoda</taxon>
        <taxon>Crustacea</taxon>
        <taxon>Multicrustacea</taxon>
        <taxon>Malacostraca</taxon>
        <taxon>Eumalacostraca</taxon>
        <taxon>Eucarida</taxon>
        <taxon>Decapoda</taxon>
        <taxon>Pleocyemata</taxon>
        <taxon>Brachyura</taxon>
        <taxon>Eubrachyura</taxon>
        <taxon>Portunoidea</taxon>
        <taxon>Portunidae</taxon>
        <taxon>Portuninae</taxon>
        <taxon>Portunus</taxon>
    </lineage>
</organism>
<reference evidence="2 3" key="1">
    <citation type="submission" date="2019-05" db="EMBL/GenBank/DDBJ databases">
        <title>Another draft genome of Portunus trituberculatus and its Hox gene families provides insights of decapod evolution.</title>
        <authorList>
            <person name="Jeong J.-H."/>
            <person name="Song I."/>
            <person name="Kim S."/>
            <person name="Choi T."/>
            <person name="Kim D."/>
            <person name="Ryu S."/>
            <person name="Kim W."/>
        </authorList>
    </citation>
    <scope>NUCLEOTIDE SEQUENCE [LARGE SCALE GENOMIC DNA]</scope>
    <source>
        <tissue evidence="2">Muscle</tissue>
    </source>
</reference>
<keyword evidence="3" id="KW-1185">Reference proteome</keyword>
<feature type="compositionally biased region" description="Low complexity" evidence="1">
    <location>
        <begin position="30"/>
        <end position="51"/>
    </location>
</feature>
<dbReference type="AlphaFoldDB" id="A0A5B7K3L5"/>
<proteinExistence type="predicted"/>
<gene>
    <name evidence="2" type="ORF">E2C01_095364</name>
</gene>
<feature type="region of interest" description="Disordered" evidence="1">
    <location>
        <begin position="25"/>
        <end position="57"/>
    </location>
</feature>
<dbReference type="EMBL" id="VSRR010120526">
    <property type="protein sequence ID" value="MPC99917.1"/>
    <property type="molecule type" value="Genomic_DNA"/>
</dbReference>
<comment type="caution">
    <text evidence="2">The sequence shown here is derived from an EMBL/GenBank/DDBJ whole genome shotgun (WGS) entry which is preliminary data.</text>
</comment>
<accession>A0A5B7K3L5</accession>
<dbReference type="Proteomes" id="UP000324222">
    <property type="component" value="Unassembled WGS sequence"/>
</dbReference>
<sequence>MSQQCCQRASAAVKAVATHLYSTSTVGLPQSPQEQQFHSSQHSHTQNQHSQNIPNPARVQVMFPKVTREW</sequence>
<evidence type="ECO:0000313" key="2">
    <source>
        <dbReference type="EMBL" id="MPC99917.1"/>
    </source>
</evidence>
<name>A0A5B7K3L5_PORTR</name>
<evidence type="ECO:0000313" key="3">
    <source>
        <dbReference type="Proteomes" id="UP000324222"/>
    </source>
</evidence>
<evidence type="ECO:0000256" key="1">
    <source>
        <dbReference type="SAM" id="MobiDB-lite"/>
    </source>
</evidence>